<feature type="domain" description="HTH cro/C1-type" evidence="2">
    <location>
        <begin position="13"/>
        <end position="67"/>
    </location>
</feature>
<organism evidence="3 4">
    <name type="scientific">Stella humosa</name>
    <dbReference type="NCBI Taxonomy" id="94"/>
    <lineage>
        <taxon>Bacteria</taxon>
        <taxon>Pseudomonadati</taxon>
        <taxon>Pseudomonadota</taxon>
        <taxon>Alphaproteobacteria</taxon>
        <taxon>Rhodospirillales</taxon>
        <taxon>Stellaceae</taxon>
        <taxon>Stella</taxon>
    </lineage>
</organism>
<dbReference type="OrthoDB" id="3174593at2"/>
<dbReference type="AlphaFoldDB" id="A0A3N1M9U1"/>
<dbReference type="PANTHER" id="PTHR36924">
    <property type="entry name" value="ANTITOXIN HIGA-1"/>
    <property type="match status" value="1"/>
</dbReference>
<keyword evidence="4" id="KW-1185">Reference proteome</keyword>
<dbReference type="SMART" id="SM00530">
    <property type="entry name" value="HTH_XRE"/>
    <property type="match status" value="1"/>
</dbReference>
<dbReference type="PROSITE" id="PS50943">
    <property type="entry name" value="HTH_CROC1"/>
    <property type="match status" value="1"/>
</dbReference>
<evidence type="ECO:0000259" key="2">
    <source>
        <dbReference type="PROSITE" id="PS50943"/>
    </source>
</evidence>
<evidence type="ECO:0000313" key="3">
    <source>
        <dbReference type="EMBL" id="ROP99814.1"/>
    </source>
</evidence>
<sequence length="108" mass="11403">MPMKNPPHPGESLKDDFAELGLSVAAAAAALGISRSQLHRVVAGRSDISPELALRLEVVIGSTADAWLRQQAAYNAAQVRQNADQITKGLKRVALPAASRPEVPVSLV</sequence>
<dbReference type="InterPro" id="IPR010982">
    <property type="entry name" value="Lambda_DNA-bd_dom_sf"/>
</dbReference>
<dbReference type="Proteomes" id="UP000278222">
    <property type="component" value="Unassembled WGS sequence"/>
</dbReference>
<dbReference type="RefSeq" id="WP_123689160.1">
    <property type="nucleotide sequence ID" value="NZ_AP019700.1"/>
</dbReference>
<proteinExistence type="predicted"/>
<protein>
    <submittedName>
        <fullName evidence="3">Addiction module HigA family antidote</fullName>
    </submittedName>
</protein>
<dbReference type="GO" id="GO:0003677">
    <property type="term" value="F:DNA binding"/>
    <property type="evidence" value="ECO:0007669"/>
    <property type="project" value="UniProtKB-KW"/>
</dbReference>
<gene>
    <name evidence="3" type="ORF">EDC65_1603</name>
</gene>
<keyword evidence="1" id="KW-0238">DNA-binding</keyword>
<dbReference type="SUPFAM" id="SSF47413">
    <property type="entry name" value="lambda repressor-like DNA-binding domains"/>
    <property type="match status" value="1"/>
</dbReference>
<dbReference type="CDD" id="cd00093">
    <property type="entry name" value="HTH_XRE"/>
    <property type="match status" value="1"/>
</dbReference>
<dbReference type="Pfam" id="PF01381">
    <property type="entry name" value="HTH_3"/>
    <property type="match status" value="1"/>
</dbReference>
<dbReference type="EMBL" id="RJKX01000013">
    <property type="protein sequence ID" value="ROP99814.1"/>
    <property type="molecule type" value="Genomic_DNA"/>
</dbReference>
<evidence type="ECO:0000313" key="4">
    <source>
        <dbReference type="Proteomes" id="UP000278222"/>
    </source>
</evidence>
<dbReference type="InterPro" id="IPR001387">
    <property type="entry name" value="Cro/C1-type_HTH"/>
</dbReference>
<name>A0A3N1M9U1_9PROT</name>
<dbReference type="InterPro" id="IPR013430">
    <property type="entry name" value="Toxin_antidote_HigA"/>
</dbReference>
<dbReference type="NCBIfam" id="TIGR02607">
    <property type="entry name" value="antidote_HigA"/>
    <property type="match status" value="1"/>
</dbReference>
<dbReference type="PANTHER" id="PTHR36924:SF1">
    <property type="entry name" value="ANTITOXIN HIGA-1"/>
    <property type="match status" value="1"/>
</dbReference>
<reference evidence="3 4" key="1">
    <citation type="submission" date="2018-11" db="EMBL/GenBank/DDBJ databases">
        <title>Genomic Encyclopedia of Type Strains, Phase IV (KMG-IV): sequencing the most valuable type-strain genomes for metagenomic binning, comparative biology and taxonomic classification.</title>
        <authorList>
            <person name="Goeker M."/>
        </authorList>
    </citation>
    <scope>NUCLEOTIDE SEQUENCE [LARGE SCALE GENOMIC DNA]</scope>
    <source>
        <strain evidence="3 4">DSM 5900</strain>
    </source>
</reference>
<evidence type="ECO:0000256" key="1">
    <source>
        <dbReference type="ARBA" id="ARBA00023125"/>
    </source>
</evidence>
<comment type="caution">
    <text evidence="3">The sequence shown here is derived from an EMBL/GenBank/DDBJ whole genome shotgun (WGS) entry which is preliminary data.</text>
</comment>
<dbReference type="Gene3D" id="1.10.260.40">
    <property type="entry name" value="lambda repressor-like DNA-binding domains"/>
    <property type="match status" value="1"/>
</dbReference>
<accession>A0A3N1M9U1</accession>